<dbReference type="Pfam" id="PF13472">
    <property type="entry name" value="Lipase_GDSL_2"/>
    <property type="match status" value="1"/>
</dbReference>
<feature type="chain" id="PRO_5036747268" evidence="1">
    <location>
        <begin position="22"/>
        <end position="257"/>
    </location>
</feature>
<dbReference type="EMBL" id="BMJT01000012">
    <property type="protein sequence ID" value="GGG32026.1"/>
    <property type="molecule type" value="Genomic_DNA"/>
</dbReference>
<keyword evidence="4" id="KW-1185">Reference proteome</keyword>
<feature type="domain" description="SGNH hydrolase-type esterase" evidence="2">
    <location>
        <begin position="26"/>
        <end position="219"/>
    </location>
</feature>
<dbReference type="SUPFAM" id="SSF52266">
    <property type="entry name" value="SGNH hydrolase"/>
    <property type="match status" value="1"/>
</dbReference>
<dbReference type="Proteomes" id="UP000616608">
    <property type="component" value="Unassembled WGS sequence"/>
</dbReference>
<protein>
    <submittedName>
        <fullName evidence="3">Lipase</fullName>
    </submittedName>
</protein>
<dbReference type="PANTHER" id="PTHR30383:SF27">
    <property type="entry name" value="SPORE GERMINATION LIPASE LIPC"/>
    <property type="match status" value="1"/>
</dbReference>
<evidence type="ECO:0000313" key="4">
    <source>
        <dbReference type="Proteomes" id="UP000616608"/>
    </source>
</evidence>
<reference evidence="3" key="2">
    <citation type="submission" date="2020-09" db="EMBL/GenBank/DDBJ databases">
        <authorList>
            <person name="Sun Q."/>
            <person name="Zhou Y."/>
        </authorList>
    </citation>
    <scope>NUCLEOTIDE SEQUENCE</scope>
    <source>
        <strain evidence="3">CGMCC 1.15760</strain>
    </source>
</reference>
<name>A0A917GA70_9BACI</name>
<keyword evidence="1" id="KW-0732">Signal</keyword>
<dbReference type="Gene3D" id="3.40.50.1110">
    <property type="entry name" value="SGNH hydrolase"/>
    <property type="match status" value="1"/>
</dbReference>
<dbReference type="RefSeq" id="WP_188615730.1">
    <property type="nucleotide sequence ID" value="NZ_BMJT01000012.1"/>
</dbReference>
<gene>
    <name evidence="3" type="ORF">GCM10007425_28360</name>
</gene>
<organism evidence="3 4">
    <name type="scientific">Lysinibacillus alkalisoli</name>
    <dbReference type="NCBI Taxonomy" id="1911548"/>
    <lineage>
        <taxon>Bacteria</taxon>
        <taxon>Bacillati</taxon>
        <taxon>Bacillota</taxon>
        <taxon>Bacilli</taxon>
        <taxon>Bacillales</taxon>
        <taxon>Bacillaceae</taxon>
        <taxon>Lysinibacillus</taxon>
    </lineage>
</organism>
<comment type="caution">
    <text evidence="3">The sequence shown here is derived from an EMBL/GenBank/DDBJ whole genome shotgun (WGS) entry which is preliminary data.</text>
</comment>
<dbReference type="AlphaFoldDB" id="A0A917GA70"/>
<evidence type="ECO:0000256" key="1">
    <source>
        <dbReference type="SAM" id="SignalP"/>
    </source>
</evidence>
<dbReference type="GO" id="GO:0004622">
    <property type="term" value="F:phosphatidylcholine lysophospholipase activity"/>
    <property type="evidence" value="ECO:0007669"/>
    <property type="project" value="TreeGrafter"/>
</dbReference>
<dbReference type="InterPro" id="IPR013830">
    <property type="entry name" value="SGNH_hydro"/>
</dbReference>
<dbReference type="PANTHER" id="PTHR30383">
    <property type="entry name" value="THIOESTERASE 1/PROTEASE 1/LYSOPHOSPHOLIPASE L1"/>
    <property type="match status" value="1"/>
</dbReference>
<reference evidence="3" key="1">
    <citation type="journal article" date="2014" name="Int. J. Syst. Evol. Microbiol.">
        <title>Complete genome sequence of Corynebacterium casei LMG S-19264T (=DSM 44701T), isolated from a smear-ripened cheese.</title>
        <authorList>
            <consortium name="US DOE Joint Genome Institute (JGI-PGF)"/>
            <person name="Walter F."/>
            <person name="Albersmeier A."/>
            <person name="Kalinowski J."/>
            <person name="Ruckert C."/>
        </authorList>
    </citation>
    <scope>NUCLEOTIDE SEQUENCE</scope>
    <source>
        <strain evidence="3">CGMCC 1.15760</strain>
    </source>
</reference>
<proteinExistence type="predicted"/>
<feature type="signal peptide" evidence="1">
    <location>
        <begin position="1"/>
        <end position="21"/>
    </location>
</feature>
<sequence>MRKLIVSLAFCFSFMTITASAQNYVAIGDSLAAGQTPYQEIDIGYTGMIALAIQPDTFSKKLAFPGYTTRDVLKQLNEKEAKKILQDATLVTISAGANNVLPLIKRDVRSGMVAFEQTVANFALNGVRKDMEKILQRVQQLAPQADVYVMGYYFAYPYVHEQQKQGVVKQIATLNQLLQQTAQKQKAHFVAVDEQFGTNARSYLPNVADIHPNLEGYRVMANAFLQQYTNRQIQIPVAPPANPISFEEIIAQEQHNK</sequence>
<evidence type="ECO:0000259" key="2">
    <source>
        <dbReference type="Pfam" id="PF13472"/>
    </source>
</evidence>
<accession>A0A917GA70</accession>
<dbReference type="InterPro" id="IPR051532">
    <property type="entry name" value="Ester_Hydrolysis_Enzymes"/>
</dbReference>
<dbReference type="InterPro" id="IPR036514">
    <property type="entry name" value="SGNH_hydro_sf"/>
</dbReference>
<evidence type="ECO:0000313" key="3">
    <source>
        <dbReference type="EMBL" id="GGG32026.1"/>
    </source>
</evidence>